<proteinExistence type="predicted"/>
<reference evidence="2" key="1">
    <citation type="submission" date="2012-03" db="EMBL/GenBank/DDBJ databases">
        <title>Fervidicoccus fontis complete genome analysis confirms its distinct phylogenetic position and predicts its environmental function.</title>
        <authorList>
            <person name="Lebedinsky A.V."/>
            <person name="Mardanov A.V."/>
            <person name="Gumerov V.M."/>
            <person name="Beletsky A.V."/>
            <person name="Kublanov I.V."/>
            <person name="Perevalova A.A."/>
            <person name="Bonch-Osmolovskaya E.A."/>
            <person name="Ravin N.V."/>
            <person name="Skryabin K.G."/>
        </authorList>
    </citation>
    <scope>NUCLEOTIDE SEQUENCE [LARGE SCALE GENOMIC DNA]</scope>
    <source>
        <strain evidence="2">DSM 19380 / VKM B-2539 / Kam940</strain>
    </source>
</reference>
<evidence type="ECO:0000313" key="2">
    <source>
        <dbReference type="Proteomes" id="UP000007391"/>
    </source>
</evidence>
<dbReference type="STRING" id="1163730.FFONT_0943"/>
<accession>I0A1S4</accession>
<name>I0A1S4_FERFK</name>
<organism evidence="1 2">
    <name type="scientific">Fervidicoccus fontis (strain DSM 19380 / JCM 18336 / VKM B-2539 / Kam940)</name>
    <dbReference type="NCBI Taxonomy" id="1163730"/>
    <lineage>
        <taxon>Archaea</taxon>
        <taxon>Thermoproteota</taxon>
        <taxon>Thermoprotei</taxon>
        <taxon>Fervidicoccales</taxon>
        <taxon>Fervidicoccaceae</taxon>
        <taxon>Fervidicoccus</taxon>
    </lineage>
</organism>
<dbReference type="KEGG" id="ffo:FFONT_0943"/>
<sequence length="43" mass="4675">MGENPITDPKIVYPTADATSDGSITSVSKSFLYIIFLQQEALL</sequence>
<keyword evidence="2" id="KW-1185">Reference proteome</keyword>
<reference evidence="1 2" key="2">
    <citation type="journal article" date="2014" name="Extremophiles">
        <title>Analysis of the complete genome of Fervidococcus fontis confirms the distinct phylogenetic position of the order Fervidicoccales and suggests its environmental function.</title>
        <authorList>
            <person name="Lebedinsky A.V."/>
            <person name="Mardanov A.V."/>
            <person name="Kublanov I.V."/>
            <person name="Gumerov V.M."/>
            <person name="Beletsky A.V."/>
            <person name="Perevalova A.A."/>
            <person name="Bidzhieva S.Kh."/>
            <person name="Bonch-Osmolovskaya E.A."/>
            <person name="Skryabin K.G."/>
            <person name="Ravin N.V."/>
        </authorList>
    </citation>
    <scope>NUCLEOTIDE SEQUENCE [LARGE SCALE GENOMIC DNA]</scope>
    <source>
        <strain evidence="2">DSM 19380 / VKM B-2539 / Kam940</strain>
    </source>
</reference>
<protein>
    <submittedName>
        <fullName evidence="1">Uncharacterized protein</fullName>
    </submittedName>
</protein>
<dbReference type="EMBL" id="CP003423">
    <property type="protein sequence ID" value="AFH42931.1"/>
    <property type="molecule type" value="Genomic_DNA"/>
</dbReference>
<dbReference type="HOGENOM" id="CLU_3227666_0_0_2"/>
<dbReference type="AlphaFoldDB" id="I0A1S4"/>
<evidence type="ECO:0000313" key="1">
    <source>
        <dbReference type="EMBL" id="AFH42931.1"/>
    </source>
</evidence>
<gene>
    <name evidence="1" type="ordered locus">FFONT_0943</name>
</gene>
<dbReference type="InParanoid" id="I0A1S4"/>
<dbReference type="Proteomes" id="UP000007391">
    <property type="component" value="Chromosome"/>
</dbReference>